<comment type="caution">
    <text evidence="1">The sequence shown here is derived from an EMBL/GenBank/DDBJ whole genome shotgun (WGS) entry which is preliminary data.</text>
</comment>
<keyword evidence="2" id="KW-1185">Reference proteome</keyword>
<name>A0ACC3CTZ1_9PEZI</name>
<dbReference type="Proteomes" id="UP001186974">
    <property type="component" value="Unassembled WGS sequence"/>
</dbReference>
<reference evidence="1" key="1">
    <citation type="submission" date="2024-09" db="EMBL/GenBank/DDBJ databases">
        <title>Black Yeasts Isolated from many extreme environments.</title>
        <authorList>
            <person name="Coleine C."/>
            <person name="Stajich J.E."/>
            <person name="Selbmann L."/>
        </authorList>
    </citation>
    <scope>NUCLEOTIDE SEQUENCE</scope>
    <source>
        <strain evidence="1">CCFEE 5737</strain>
    </source>
</reference>
<sequence length="338" mass="35801">RHARRWPFNSLKKRLASLKQAHSTPKVSEKKTRSQSPSKTKKNSNVKNNPYPESGHLHRTPAGSSTNGCSSYSARDSTRPASYTSYEDDSSVRNRPMLSNKSAAPTLATNPETIHSDTGHSKAGTSNTVGGGSRDGGGNSTFSSPNHSDHSLTTTLTTIHSAAPSGVLNAANNNNLNNNNNQTSATANNHLSQPAHFSHQYPTSPNPASAIPSHLQPHPHTYNTATANNLLTDDASILTLASSSKRRRRHSLDTNASVRALAPSSLFSNSRESLPLSFLSGNVDPTGGIYTSQNRPSVGGLASAERASVYSSSGIIPPLLSSERNSYYANKSGMDGAS</sequence>
<protein>
    <submittedName>
        <fullName evidence="1">Uncharacterized protein</fullName>
    </submittedName>
</protein>
<evidence type="ECO:0000313" key="2">
    <source>
        <dbReference type="Proteomes" id="UP001186974"/>
    </source>
</evidence>
<accession>A0ACC3CTZ1</accession>
<feature type="non-terminal residue" evidence="1">
    <location>
        <position position="1"/>
    </location>
</feature>
<proteinExistence type="predicted"/>
<gene>
    <name evidence="1" type="ORF">LTS18_000384</name>
</gene>
<feature type="non-terminal residue" evidence="1">
    <location>
        <position position="338"/>
    </location>
</feature>
<dbReference type="EMBL" id="JAWDJW010011476">
    <property type="protein sequence ID" value="KAK3044775.1"/>
    <property type="molecule type" value="Genomic_DNA"/>
</dbReference>
<organism evidence="1 2">
    <name type="scientific">Coniosporium uncinatum</name>
    <dbReference type="NCBI Taxonomy" id="93489"/>
    <lineage>
        <taxon>Eukaryota</taxon>
        <taxon>Fungi</taxon>
        <taxon>Dikarya</taxon>
        <taxon>Ascomycota</taxon>
        <taxon>Pezizomycotina</taxon>
        <taxon>Dothideomycetes</taxon>
        <taxon>Dothideomycetes incertae sedis</taxon>
        <taxon>Coniosporium</taxon>
    </lineage>
</organism>
<evidence type="ECO:0000313" key="1">
    <source>
        <dbReference type="EMBL" id="KAK3044775.1"/>
    </source>
</evidence>